<dbReference type="EMBL" id="PEBK01000002">
    <property type="protein sequence ID" value="PJM75833.1"/>
    <property type="molecule type" value="Genomic_DNA"/>
</dbReference>
<name>A0A2M9HGB9_9BIFI</name>
<proteinExistence type="predicted"/>
<evidence type="ECO:0000313" key="1">
    <source>
        <dbReference type="EMBL" id="PJM75833.1"/>
    </source>
</evidence>
<sequence>MIMGLFFSDPTYDVVKVGGWLSGDEVVLEDVTMQEASDYIDSRSGWLFGDGNTYKIVKHQW</sequence>
<gene>
    <name evidence="1" type="ORF">CSQ87_02895</name>
</gene>
<reference evidence="1 2" key="1">
    <citation type="submission" date="2017-10" db="EMBL/GenBank/DDBJ databases">
        <title>Draft genome sequences of strains TRE 1, TRE 9, TRE H and TRI 7, isolated from tamarins, belonging to four potential novel Bifidobacterium species.</title>
        <authorList>
            <person name="Mattarelli P."/>
            <person name="Modesto M."/>
            <person name="Puglisi E."/>
            <person name="Morelli L."/>
            <person name="Spezio C."/>
            <person name="Bonetti A."/>
            <person name="Sandri C."/>
        </authorList>
    </citation>
    <scope>NUCLEOTIDE SEQUENCE [LARGE SCALE GENOMIC DNA]</scope>
    <source>
        <strain evidence="2">TRI7</strain>
    </source>
</reference>
<organism evidence="1 2">
    <name type="scientific">Bifidobacterium simiarum</name>
    <dbReference type="NCBI Taxonomy" id="2045441"/>
    <lineage>
        <taxon>Bacteria</taxon>
        <taxon>Bacillati</taxon>
        <taxon>Actinomycetota</taxon>
        <taxon>Actinomycetes</taxon>
        <taxon>Bifidobacteriales</taxon>
        <taxon>Bifidobacteriaceae</taxon>
        <taxon>Bifidobacterium</taxon>
    </lineage>
</organism>
<dbReference type="Proteomes" id="UP000231451">
    <property type="component" value="Unassembled WGS sequence"/>
</dbReference>
<evidence type="ECO:0000313" key="2">
    <source>
        <dbReference type="Proteomes" id="UP000231451"/>
    </source>
</evidence>
<dbReference type="AlphaFoldDB" id="A0A2M9HGB9"/>
<protein>
    <submittedName>
        <fullName evidence="1">Uncharacterized protein</fullName>
    </submittedName>
</protein>
<comment type="caution">
    <text evidence="1">The sequence shown here is derived from an EMBL/GenBank/DDBJ whole genome shotgun (WGS) entry which is preliminary data.</text>
</comment>
<accession>A0A2M9HGB9</accession>
<keyword evidence="2" id="KW-1185">Reference proteome</keyword>